<evidence type="ECO:0000256" key="2">
    <source>
        <dbReference type="SAM" id="Phobius"/>
    </source>
</evidence>
<feature type="region of interest" description="Disordered" evidence="1">
    <location>
        <begin position="119"/>
        <end position="141"/>
    </location>
</feature>
<dbReference type="Proteomes" id="UP000070572">
    <property type="component" value="Unassembled WGS sequence"/>
</dbReference>
<evidence type="ECO:0000313" key="3">
    <source>
        <dbReference type="EMBL" id="KXB81688.1"/>
    </source>
</evidence>
<keyword evidence="2" id="KW-0812">Transmembrane</keyword>
<sequence>MFDERLFEKGVVMSTQLSFNLEELAQKRVVGLGSYQLSKLSAAKPKRPHLQLVDATYIERARAKSRHPAGSKMPCPPAIGRESRTEGAATAFDSLPQWARRAPRTKKVDSMPLVVVPPAAKAESQASARRSAPQRKSTRNLQVPRISHKLFQVSLGLLVMAAALIAGVGFGSYWDATANDSKGISQFSNEVAVENSQASSADLLLGQ</sequence>
<accession>A0AB34X139</accession>
<keyword evidence="2" id="KW-1133">Transmembrane helix</keyword>
<gene>
    <name evidence="3" type="ORF">HMPREF1862_00438</name>
</gene>
<evidence type="ECO:0000256" key="1">
    <source>
        <dbReference type="SAM" id="MobiDB-lite"/>
    </source>
</evidence>
<proteinExistence type="predicted"/>
<keyword evidence="2" id="KW-0472">Membrane</keyword>
<name>A0AB34X139_9ACTO</name>
<reference evidence="3 4" key="1">
    <citation type="submission" date="2016-01" db="EMBL/GenBank/DDBJ databases">
        <authorList>
            <person name="Mitreva M."/>
            <person name="Pepin K.H."/>
            <person name="Mihindukulasuriya K.A."/>
            <person name="Fulton R."/>
            <person name="Fronick C."/>
            <person name="O'Laughlin M."/>
            <person name="Miner T."/>
            <person name="Herter B."/>
            <person name="Rosa B.A."/>
            <person name="Cordes M."/>
            <person name="Tomlinson C."/>
            <person name="Wollam A."/>
            <person name="Palsikar V.B."/>
            <person name="Mardis E.R."/>
            <person name="Wilson R.K."/>
        </authorList>
    </citation>
    <scope>NUCLEOTIDE SEQUENCE [LARGE SCALE GENOMIC DNA]</scope>
    <source>
        <strain evidence="3 4">DNF00696</strain>
    </source>
</reference>
<feature type="transmembrane region" description="Helical" evidence="2">
    <location>
        <begin position="155"/>
        <end position="174"/>
    </location>
</feature>
<dbReference type="EMBL" id="LSDN01000006">
    <property type="protein sequence ID" value="KXB81688.1"/>
    <property type="molecule type" value="Genomic_DNA"/>
</dbReference>
<evidence type="ECO:0000313" key="4">
    <source>
        <dbReference type="Proteomes" id="UP000070572"/>
    </source>
</evidence>
<organism evidence="3 4">
    <name type="scientific">Varibaculum cambriense</name>
    <dbReference type="NCBI Taxonomy" id="184870"/>
    <lineage>
        <taxon>Bacteria</taxon>
        <taxon>Bacillati</taxon>
        <taxon>Actinomycetota</taxon>
        <taxon>Actinomycetes</taxon>
        <taxon>Actinomycetales</taxon>
        <taxon>Actinomycetaceae</taxon>
        <taxon>Varibaculum</taxon>
    </lineage>
</organism>
<protein>
    <submittedName>
        <fullName evidence="3">Uncharacterized protein</fullName>
    </submittedName>
</protein>
<dbReference type="AlphaFoldDB" id="A0AB34X139"/>
<comment type="caution">
    <text evidence="3">The sequence shown here is derived from an EMBL/GenBank/DDBJ whole genome shotgun (WGS) entry which is preliminary data.</text>
</comment>